<dbReference type="PANTHER" id="PTHR30055:SF209">
    <property type="entry name" value="POSSIBLE TRANSCRIPTIONAL REGULATORY PROTEIN (PROBABLY TETR-FAMILY)"/>
    <property type="match status" value="1"/>
</dbReference>
<protein>
    <recommendedName>
        <fullName evidence="3">HTH tetR-type domain-containing protein</fullName>
    </recommendedName>
</protein>
<gene>
    <name evidence="4" type="ORF">DEF24_03860</name>
</gene>
<evidence type="ECO:0000259" key="3">
    <source>
        <dbReference type="PROSITE" id="PS50977"/>
    </source>
</evidence>
<dbReference type="EMBL" id="QEIN01000017">
    <property type="protein sequence ID" value="RCV61587.1"/>
    <property type="molecule type" value="Genomic_DNA"/>
</dbReference>
<evidence type="ECO:0000313" key="4">
    <source>
        <dbReference type="EMBL" id="RCV61587.1"/>
    </source>
</evidence>
<dbReference type="OrthoDB" id="7186128at2"/>
<proteinExistence type="predicted"/>
<feature type="DNA-binding region" description="H-T-H motif" evidence="2">
    <location>
        <begin position="43"/>
        <end position="62"/>
    </location>
</feature>
<accession>A0A368T9Z6</accession>
<dbReference type="SUPFAM" id="SSF46689">
    <property type="entry name" value="Homeodomain-like"/>
    <property type="match status" value="1"/>
</dbReference>
<dbReference type="AlphaFoldDB" id="A0A368T9Z6"/>
<dbReference type="InterPro" id="IPR009057">
    <property type="entry name" value="Homeodomain-like_sf"/>
</dbReference>
<evidence type="ECO:0000256" key="1">
    <source>
        <dbReference type="ARBA" id="ARBA00023125"/>
    </source>
</evidence>
<dbReference type="InterPro" id="IPR050109">
    <property type="entry name" value="HTH-type_TetR-like_transc_reg"/>
</dbReference>
<feature type="domain" description="HTH tetR-type" evidence="3">
    <location>
        <begin position="20"/>
        <end position="80"/>
    </location>
</feature>
<sequence>MCNSRGVTDPITEPRNARSRRTRTAVLAAARAILEERGPAALTMAEAAERAGVTRRAVYLHFSSRTELVIALFDYLAEEEGLHESVRRVWQRPDSVAGLEEWARHLARYHPRVLAVDQAVRRVRNQDPDAARHYRRATESQRANCRRLAEWLAHEGRLAPAWTADSATDMLWALISSDLIEALHVERGWSEDQLAGHLALMFRRTFVDPAGVAGSAAAK</sequence>
<dbReference type="PROSITE" id="PS50977">
    <property type="entry name" value="HTH_TETR_2"/>
    <property type="match status" value="1"/>
</dbReference>
<dbReference type="GO" id="GO:0003700">
    <property type="term" value="F:DNA-binding transcription factor activity"/>
    <property type="evidence" value="ECO:0007669"/>
    <property type="project" value="TreeGrafter"/>
</dbReference>
<organism evidence="4 5">
    <name type="scientific">Marinitenerispora sediminis</name>
    <dbReference type="NCBI Taxonomy" id="1931232"/>
    <lineage>
        <taxon>Bacteria</taxon>
        <taxon>Bacillati</taxon>
        <taxon>Actinomycetota</taxon>
        <taxon>Actinomycetes</taxon>
        <taxon>Streptosporangiales</taxon>
        <taxon>Nocardiopsidaceae</taxon>
        <taxon>Marinitenerispora</taxon>
    </lineage>
</organism>
<dbReference type="GO" id="GO:0000976">
    <property type="term" value="F:transcription cis-regulatory region binding"/>
    <property type="evidence" value="ECO:0007669"/>
    <property type="project" value="TreeGrafter"/>
</dbReference>
<dbReference type="Gene3D" id="1.10.357.10">
    <property type="entry name" value="Tetracycline Repressor, domain 2"/>
    <property type="match status" value="1"/>
</dbReference>
<comment type="caution">
    <text evidence="4">The sequence shown here is derived from an EMBL/GenBank/DDBJ whole genome shotgun (WGS) entry which is preliminary data.</text>
</comment>
<dbReference type="PANTHER" id="PTHR30055">
    <property type="entry name" value="HTH-TYPE TRANSCRIPTIONAL REGULATOR RUTR"/>
    <property type="match status" value="1"/>
</dbReference>
<dbReference type="PRINTS" id="PR00455">
    <property type="entry name" value="HTHTETR"/>
</dbReference>
<keyword evidence="5" id="KW-1185">Reference proteome</keyword>
<keyword evidence="1 2" id="KW-0238">DNA-binding</keyword>
<reference evidence="4 5" key="1">
    <citation type="submission" date="2018-04" db="EMBL/GenBank/DDBJ databases">
        <title>Novel actinobacteria from marine sediment.</title>
        <authorList>
            <person name="Ng Z.Y."/>
            <person name="Tan G.Y.A."/>
        </authorList>
    </citation>
    <scope>NUCLEOTIDE SEQUENCE [LARGE SCALE GENOMIC DNA]</scope>
    <source>
        <strain evidence="4 5">TPS81</strain>
    </source>
</reference>
<evidence type="ECO:0000313" key="5">
    <source>
        <dbReference type="Proteomes" id="UP000253318"/>
    </source>
</evidence>
<name>A0A368T9Z6_9ACTN</name>
<dbReference type="Pfam" id="PF00440">
    <property type="entry name" value="TetR_N"/>
    <property type="match status" value="1"/>
</dbReference>
<dbReference type="Proteomes" id="UP000253318">
    <property type="component" value="Unassembled WGS sequence"/>
</dbReference>
<evidence type="ECO:0000256" key="2">
    <source>
        <dbReference type="PROSITE-ProRule" id="PRU00335"/>
    </source>
</evidence>
<dbReference type="InterPro" id="IPR001647">
    <property type="entry name" value="HTH_TetR"/>
</dbReference>